<name>A0A170Y1K9_9BACT</name>
<dbReference type="PANTHER" id="PTHR47313">
    <property type="entry name" value="RIBOSOMAL RNA LARGE SUBUNIT METHYLTRANSFERASE K/L"/>
    <property type="match status" value="1"/>
</dbReference>
<sequence>MLPKEFDIIAKTFQGLEEVLAKELTELGANNIELQRRAVKCTGDIKLLYQANFRLRTASRILVPIATFKANNPDEVYEQVKRLNWSQYMDVNTSFVIDSTVYSDDFRHSKFVSYRVKDAIADYFMERFKKRPSVQLTNPDLYINIHIAQNNCTLSLDSSGESLHKRGYRSDQTEAPLNEALAAGMILLSGWQGETDFIDPMCGSGTLLIEAALIALNIAPGIYRNSFAFEKWKNFDEELFDNIYNDDSAERPFTHTIYGSDMSMRAIRIAEANVKSAGLSKYIKLEVKPMQDIEEPKEPSLVLFNPPYGERLVTEDLIGLYEMIGRILKHKFSGNKAWIISSNLECLAKIGLKPSQKINLLNGALPCEFRYYELFSGKRDKFLQDSTAR</sequence>
<organism evidence="5 6">
    <name type="scientific">Paludibacter jiangxiensis</name>
    <dbReference type="NCBI Taxonomy" id="681398"/>
    <lineage>
        <taxon>Bacteria</taxon>
        <taxon>Pseudomonadati</taxon>
        <taxon>Bacteroidota</taxon>
        <taxon>Bacteroidia</taxon>
        <taxon>Bacteroidales</taxon>
        <taxon>Paludibacteraceae</taxon>
        <taxon>Paludibacter</taxon>
    </lineage>
</organism>
<dbReference type="STRING" id="681398.PJIAN_19"/>
<dbReference type="CDD" id="cd11715">
    <property type="entry name" value="THUMP_AdoMetMT"/>
    <property type="match status" value="1"/>
</dbReference>
<keyword evidence="6" id="KW-1185">Reference proteome</keyword>
<dbReference type="InterPro" id="IPR053943">
    <property type="entry name" value="RlmKL-like_Mtase_CS"/>
</dbReference>
<dbReference type="GO" id="GO:0070043">
    <property type="term" value="F:rRNA (guanine-N7-)-methyltransferase activity"/>
    <property type="evidence" value="ECO:0007669"/>
    <property type="project" value="TreeGrafter"/>
</dbReference>
<dbReference type="Gene3D" id="3.40.50.150">
    <property type="entry name" value="Vaccinia Virus protein VP39"/>
    <property type="match status" value="1"/>
</dbReference>
<dbReference type="PROSITE" id="PS51165">
    <property type="entry name" value="THUMP"/>
    <property type="match status" value="1"/>
</dbReference>
<dbReference type="SMART" id="SM00981">
    <property type="entry name" value="THUMP"/>
    <property type="match status" value="1"/>
</dbReference>
<feature type="domain" description="THUMP" evidence="4">
    <location>
        <begin position="47"/>
        <end position="158"/>
    </location>
</feature>
<evidence type="ECO:0000256" key="2">
    <source>
        <dbReference type="ARBA" id="ARBA00022679"/>
    </source>
</evidence>
<evidence type="ECO:0000259" key="4">
    <source>
        <dbReference type="PROSITE" id="PS51165"/>
    </source>
</evidence>
<dbReference type="AlphaFoldDB" id="A0A170Y1K9"/>
<dbReference type="InterPro" id="IPR002052">
    <property type="entry name" value="DNA_methylase_N6_adenine_CS"/>
</dbReference>
<dbReference type="SUPFAM" id="SSF143437">
    <property type="entry name" value="THUMP domain-like"/>
    <property type="match status" value="1"/>
</dbReference>
<dbReference type="Pfam" id="PF02926">
    <property type="entry name" value="THUMP"/>
    <property type="match status" value="1"/>
</dbReference>
<dbReference type="PANTHER" id="PTHR47313:SF1">
    <property type="entry name" value="RIBOSOMAL RNA LARGE SUBUNIT METHYLTRANSFERASE K_L"/>
    <property type="match status" value="1"/>
</dbReference>
<evidence type="ECO:0000313" key="5">
    <source>
        <dbReference type="EMBL" id="GAT61430.1"/>
    </source>
</evidence>
<keyword evidence="2" id="KW-0808">Transferase</keyword>
<dbReference type="OrthoDB" id="9809404at2"/>
<dbReference type="GO" id="GO:0008990">
    <property type="term" value="F:rRNA (guanine-N2-)-methyltransferase activity"/>
    <property type="evidence" value="ECO:0007669"/>
    <property type="project" value="TreeGrafter"/>
</dbReference>
<dbReference type="SUPFAM" id="SSF53335">
    <property type="entry name" value="S-adenosyl-L-methionine-dependent methyltransferases"/>
    <property type="match status" value="1"/>
</dbReference>
<protein>
    <submittedName>
        <fullName evidence="5">Putative N6-adenine-specific DNA methylase</fullName>
    </submittedName>
</protein>
<evidence type="ECO:0000256" key="3">
    <source>
        <dbReference type="PROSITE-ProRule" id="PRU00529"/>
    </source>
</evidence>
<keyword evidence="1 5" id="KW-0489">Methyltransferase</keyword>
<dbReference type="Gene3D" id="3.30.2130.30">
    <property type="match status" value="1"/>
</dbReference>
<proteinExistence type="predicted"/>
<dbReference type="Pfam" id="PF22020">
    <property type="entry name" value="RlmL_1st"/>
    <property type="match status" value="1"/>
</dbReference>
<reference evidence="6" key="1">
    <citation type="submission" date="2016-04" db="EMBL/GenBank/DDBJ databases">
        <title>Draft genome sequence of Paludibacter jiangxiensis strain NM7.</title>
        <authorList>
            <person name="Qiu Y."/>
            <person name="Matsuura N."/>
            <person name="Ohashi A."/>
            <person name="Tourlousse M.D."/>
            <person name="Sekiguchi Y."/>
        </authorList>
    </citation>
    <scope>NUCLEOTIDE SEQUENCE [LARGE SCALE GENOMIC DNA]</scope>
    <source>
        <strain evidence="6">NM7</strain>
    </source>
</reference>
<evidence type="ECO:0000313" key="6">
    <source>
        <dbReference type="Proteomes" id="UP000076586"/>
    </source>
</evidence>
<keyword evidence="3" id="KW-0694">RNA-binding</keyword>
<accession>A0A170Y1K9</accession>
<gene>
    <name evidence="5" type="ORF">PJIAN_19</name>
</gene>
<dbReference type="Proteomes" id="UP000076586">
    <property type="component" value="Unassembled WGS sequence"/>
</dbReference>
<dbReference type="PROSITE" id="PS01261">
    <property type="entry name" value="UPF0020"/>
    <property type="match status" value="1"/>
</dbReference>
<dbReference type="Pfam" id="PF01170">
    <property type="entry name" value="UPF0020"/>
    <property type="match status" value="1"/>
</dbReference>
<evidence type="ECO:0000256" key="1">
    <source>
        <dbReference type="ARBA" id="ARBA00022603"/>
    </source>
</evidence>
<dbReference type="InterPro" id="IPR054170">
    <property type="entry name" value="RlmL_1st"/>
</dbReference>
<dbReference type="InterPro" id="IPR000241">
    <property type="entry name" value="RlmKL-like_Mtase"/>
</dbReference>
<dbReference type="EMBL" id="BDCR01000001">
    <property type="protein sequence ID" value="GAT61430.1"/>
    <property type="molecule type" value="Genomic_DNA"/>
</dbReference>
<dbReference type="InterPro" id="IPR004114">
    <property type="entry name" value="THUMP_dom"/>
</dbReference>
<reference evidence="6" key="2">
    <citation type="journal article" date="2017" name="Genome Announc.">
        <title>Draft genome sequence of Paludibacter jiangxiensis NM7(T), a propionate-producing fermentative bacterium.</title>
        <authorList>
            <person name="Qiu Y.-L."/>
            <person name="Tourlousse D.M."/>
            <person name="Matsuura N."/>
            <person name="Ohashi A."/>
            <person name="Sekiguchi Y."/>
        </authorList>
    </citation>
    <scope>NUCLEOTIDE SEQUENCE [LARGE SCALE GENOMIC DNA]</scope>
    <source>
        <strain evidence="6">NM7</strain>
    </source>
</reference>
<comment type="caution">
    <text evidence="5">The sequence shown here is derived from an EMBL/GenBank/DDBJ whole genome shotgun (WGS) entry which is preliminary data.</text>
</comment>
<dbReference type="GO" id="GO:0003723">
    <property type="term" value="F:RNA binding"/>
    <property type="evidence" value="ECO:0007669"/>
    <property type="project" value="UniProtKB-UniRule"/>
</dbReference>
<dbReference type="InterPro" id="IPR029063">
    <property type="entry name" value="SAM-dependent_MTases_sf"/>
</dbReference>
<dbReference type="PROSITE" id="PS00092">
    <property type="entry name" value="N6_MTASE"/>
    <property type="match status" value="1"/>
</dbReference>